<evidence type="ECO:0000313" key="4">
    <source>
        <dbReference type="Proteomes" id="UP000008311"/>
    </source>
</evidence>
<dbReference type="STRING" id="3988.B9S7V1"/>
<accession>B9S7V1</accession>
<dbReference type="InterPro" id="IPR035940">
    <property type="entry name" value="CAP_sf"/>
</dbReference>
<dbReference type="eggNOG" id="KOG3017">
    <property type="taxonomic scope" value="Eukaryota"/>
</dbReference>
<proteinExistence type="predicted"/>
<dbReference type="Gene3D" id="3.40.33.10">
    <property type="entry name" value="CAP"/>
    <property type="match status" value="1"/>
</dbReference>
<evidence type="ECO:0000259" key="2">
    <source>
        <dbReference type="Pfam" id="PF00188"/>
    </source>
</evidence>
<evidence type="ECO:0000256" key="1">
    <source>
        <dbReference type="SAM" id="SignalP"/>
    </source>
</evidence>
<dbReference type="SUPFAM" id="SSF55797">
    <property type="entry name" value="PR-1-like"/>
    <property type="match status" value="1"/>
</dbReference>
<protein>
    <submittedName>
        <fullName evidence="3">ATPRB1, putative</fullName>
    </submittedName>
</protein>
<dbReference type="Proteomes" id="UP000008311">
    <property type="component" value="Unassembled WGS sequence"/>
</dbReference>
<feature type="domain" description="SCP" evidence="2">
    <location>
        <begin position="34"/>
        <end position="65"/>
    </location>
</feature>
<dbReference type="InterPro" id="IPR014044">
    <property type="entry name" value="CAP_dom"/>
</dbReference>
<dbReference type="Pfam" id="PF00188">
    <property type="entry name" value="CAP"/>
    <property type="match status" value="1"/>
</dbReference>
<sequence>MKSVYNLPLAICLIGLALNVHVSLAQNSPQDYIDAHNAVRAEVRSRPLVWNETMAEVARNKSIERINCCNLIRIFSDVYYENIAEASYGITAVVGVKLWATERTSY</sequence>
<feature type="signal peptide" evidence="1">
    <location>
        <begin position="1"/>
        <end position="25"/>
    </location>
</feature>
<feature type="chain" id="PRO_5002889052" evidence="1">
    <location>
        <begin position="26"/>
        <end position="106"/>
    </location>
</feature>
<reference evidence="4" key="1">
    <citation type="journal article" date="2010" name="Nat. Biotechnol.">
        <title>Draft genome sequence of the oilseed species Ricinus communis.</title>
        <authorList>
            <person name="Chan A.P."/>
            <person name="Crabtree J."/>
            <person name="Zhao Q."/>
            <person name="Lorenzi H."/>
            <person name="Orvis J."/>
            <person name="Puiu D."/>
            <person name="Melake-Berhan A."/>
            <person name="Jones K.M."/>
            <person name="Redman J."/>
            <person name="Chen G."/>
            <person name="Cahoon E.B."/>
            <person name="Gedil M."/>
            <person name="Stanke M."/>
            <person name="Haas B.J."/>
            <person name="Wortman J.R."/>
            <person name="Fraser-Liggett C.M."/>
            <person name="Ravel J."/>
            <person name="Rabinowicz P.D."/>
        </authorList>
    </citation>
    <scope>NUCLEOTIDE SEQUENCE [LARGE SCALE GENOMIC DNA]</scope>
    <source>
        <strain evidence="4">cv. Hale</strain>
    </source>
</reference>
<name>B9S7V1_RICCO</name>
<keyword evidence="1" id="KW-0732">Signal</keyword>
<keyword evidence="4" id="KW-1185">Reference proteome</keyword>
<organism evidence="3 4">
    <name type="scientific">Ricinus communis</name>
    <name type="common">Castor bean</name>
    <dbReference type="NCBI Taxonomy" id="3988"/>
    <lineage>
        <taxon>Eukaryota</taxon>
        <taxon>Viridiplantae</taxon>
        <taxon>Streptophyta</taxon>
        <taxon>Embryophyta</taxon>
        <taxon>Tracheophyta</taxon>
        <taxon>Spermatophyta</taxon>
        <taxon>Magnoliopsida</taxon>
        <taxon>eudicotyledons</taxon>
        <taxon>Gunneridae</taxon>
        <taxon>Pentapetalae</taxon>
        <taxon>rosids</taxon>
        <taxon>fabids</taxon>
        <taxon>Malpighiales</taxon>
        <taxon>Euphorbiaceae</taxon>
        <taxon>Acalyphoideae</taxon>
        <taxon>Acalypheae</taxon>
        <taxon>Ricinus</taxon>
    </lineage>
</organism>
<dbReference type="InParanoid" id="B9S7V1"/>
<gene>
    <name evidence="3" type="ORF">RCOM_1381950</name>
</gene>
<dbReference type="AlphaFoldDB" id="B9S7V1"/>
<evidence type="ECO:0000313" key="3">
    <source>
        <dbReference type="EMBL" id="EEF40267.1"/>
    </source>
</evidence>
<dbReference type="EMBL" id="EQ973887">
    <property type="protein sequence ID" value="EEF40267.1"/>
    <property type="molecule type" value="Genomic_DNA"/>
</dbReference>